<dbReference type="Pfam" id="PF13692">
    <property type="entry name" value="Glyco_trans_1_4"/>
    <property type="match status" value="1"/>
</dbReference>
<dbReference type="CDD" id="cd03808">
    <property type="entry name" value="GT4_CapM-like"/>
    <property type="match status" value="1"/>
</dbReference>
<dbReference type="AlphaFoldDB" id="A0A9X1B8M1"/>
<evidence type="ECO:0000313" key="3">
    <source>
        <dbReference type="Proteomes" id="UP001138802"/>
    </source>
</evidence>
<dbReference type="Pfam" id="PF13477">
    <property type="entry name" value="Glyco_trans_4_2"/>
    <property type="match status" value="1"/>
</dbReference>
<dbReference type="EMBL" id="NRSD01000008">
    <property type="protein sequence ID" value="MBK1644912.1"/>
    <property type="molecule type" value="Genomic_DNA"/>
</dbReference>
<comment type="caution">
    <text evidence="2">The sequence shown here is derived from an EMBL/GenBank/DDBJ whole genome shotgun (WGS) entry which is preliminary data.</text>
</comment>
<keyword evidence="3" id="KW-1185">Reference proteome</keyword>
<dbReference type="InterPro" id="IPR028098">
    <property type="entry name" value="Glyco_trans_4-like_N"/>
</dbReference>
<organism evidence="2 3">
    <name type="scientific">Thiocapsa imhoffii</name>
    <dbReference type="NCBI Taxonomy" id="382777"/>
    <lineage>
        <taxon>Bacteria</taxon>
        <taxon>Pseudomonadati</taxon>
        <taxon>Pseudomonadota</taxon>
        <taxon>Gammaproteobacteria</taxon>
        <taxon>Chromatiales</taxon>
        <taxon>Chromatiaceae</taxon>
        <taxon>Thiocapsa</taxon>
    </lineage>
</organism>
<dbReference type="SUPFAM" id="SSF53756">
    <property type="entry name" value="UDP-Glycosyltransferase/glycogen phosphorylase"/>
    <property type="match status" value="1"/>
</dbReference>
<dbReference type="RefSeq" id="WP_200387718.1">
    <property type="nucleotide sequence ID" value="NZ_NRSD01000008.1"/>
</dbReference>
<protein>
    <submittedName>
        <fullName evidence="2">Glycosyltransferase family 1 protein</fullName>
    </submittedName>
</protein>
<dbReference type="Gene3D" id="3.40.50.2000">
    <property type="entry name" value="Glycogen Phosphorylase B"/>
    <property type="match status" value="2"/>
</dbReference>
<sequence>MRQRRILYFVLADWYFCTHYLPLARAARAAGFAVTVITSVEAHGDTIRAAGLDLIDLAVSRQGMNPVRELMSLVRVMKSLRRVRPDLLHNIAQKPVLYGTFAARLNGVGAVVNGVAGMGYLFGSDKLRDRVVRALLGGAYRALLTAPWVRVLVQNPDDQRQLERLIGIQPLLIPGSGVDVSAFTPVNAPPGPVVVMLASRMLWDKGVGELVAAARVLKERGSSARFVLVGRPDPGNPASVTATTLEAWHREGCIEWWGYQSDMPAVLAQAHIACLPSYYREGLPKFLLEAAAAGLPLVTTDATGCREAVEPGGNGFLVPIRDTRALVTALEQLIADADLRRRFGLRSRLLALERFDAVRIHDATLRVYQDLLERRERARA</sequence>
<proteinExistence type="predicted"/>
<evidence type="ECO:0000259" key="1">
    <source>
        <dbReference type="Pfam" id="PF13477"/>
    </source>
</evidence>
<gene>
    <name evidence="2" type="ORF">CKO25_09665</name>
</gene>
<dbReference type="PANTHER" id="PTHR12526:SF638">
    <property type="entry name" value="SPORE COAT PROTEIN SA"/>
    <property type="match status" value="1"/>
</dbReference>
<accession>A0A9X1B8M1</accession>
<name>A0A9X1B8M1_9GAMM</name>
<evidence type="ECO:0000313" key="2">
    <source>
        <dbReference type="EMBL" id="MBK1644912.1"/>
    </source>
</evidence>
<dbReference type="Proteomes" id="UP001138802">
    <property type="component" value="Unassembled WGS sequence"/>
</dbReference>
<dbReference type="PANTHER" id="PTHR12526">
    <property type="entry name" value="GLYCOSYLTRANSFERASE"/>
    <property type="match status" value="1"/>
</dbReference>
<reference evidence="2 3" key="1">
    <citation type="journal article" date="2020" name="Microorganisms">
        <title>Osmotic Adaptation and Compatible Solute Biosynthesis of Phototrophic Bacteria as Revealed from Genome Analyses.</title>
        <authorList>
            <person name="Imhoff J.F."/>
            <person name="Rahn T."/>
            <person name="Kunzel S."/>
            <person name="Keller A."/>
            <person name="Neulinger S.C."/>
        </authorList>
    </citation>
    <scope>NUCLEOTIDE SEQUENCE [LARGE SCALE GENOMIC DNA]</scope>
    <source>
        <strain evidence="2 3">DSM 21303</strain>
    </source>
</reference>
<dbReference type="GO" id="GO:0016757">
    <property type="term" value="F:glycosyltransferase activity"/>
    <property type="evidence" value="ECO:0007669"/>
    <property type="project" value="TreeGrafter"/>
</dbReference>
<feature type="domain" description="Glycosyltransferase subfamily 4-like N-terminal" evidence="1">
    <location>
        <begin position="5"/>
        <end position="136"/>
    </location>
</feature>